<accession>A0A6M3L6W3</accession>
<name>A0A6M3L6W3_9ZZZZ</name>
<dbReference type="AlphaFoldDB" id="A0A6M3L6W3"/>
<gene>
    <name evidence="1" type="ORF">MM415B02381_0006</name>
</gene>
<sequence length="62" mass="7337">MSKLLCFLGIHKWKVTDGIVAQDTPNAFPWPETRTCKRCGKTMKYRFRRYGGEDGGGYWEWY</sequence>
<organism evidence="1">
    <name type="scientific">viral metagenome</name>
    <dbReference type="NCBI Taxonomy" id="1070528"/>
    <lineage>
        <taxon>unclassified sequences</taxon>
        <taxon>metagenomes</taxon>
        <taxon>organismal metagenomes</taxon>
    </lineage>
</organism>
<proteinExistence type="predicted"/>
<evidence type="ECO:0000313" key="1">
    <source>
        <dbReference type="EMBL" id="QJA90380.1"/>
    </source>
</evidence>
<dbReference type="EMBL" id="MT142909">
    <property type="protein sequence ID" value="QJA90380.1"/>
    <property type="molecule type" value="Genomic_DNA"/>
</dbReference>
<protein>
    <submittedName>
        <fullName evidence="1">Uncharacterized protein</fullName>
    </submittedName>
</protein>
<reference evidence="1" key="1">
    <citation type="submission" date="2020-03" db="EMBL/GenBank/DDBJ databases">
        <title>The deep terrestrial virosphere.</title>
        <authorList>
            <person name="Holmfeldt K."/>
            <person name="Nilsson E."/>
            <person name="Simone D."/>
            <person name="Lopez-Fernandez M."/>
            <person name="Wu X."/>
            <person name="de Brujin I."/>
            <person name="Lundin D."/>
            <person name="Andersson A."/>
            <person name="Bertilsson S."/>
            <person name="Dopson M."/>
        </authorList>
    </citation>
    <scope>NUCLEOTIDE SEQUENCE</scope>
    <source>
        <strain evidence="1">MM415B02381</strain>
    </source>
</reference>